<dbReference type="AlphaFoldDB" id="I0WM00"/>
<sequence>MEHETAWLPQELQSVALRLARADHATYQLGELSLTWSREALQMQQADRGNGQLDVVVSGVRPIPPLASMLFSEAINHLRAAVDNTLFHLVESARDEMVPEKQAREIAMPIHEDPEKFTNWQSQKHSKGLVELGRGTALGDRIESLQPYADTTARGATLSPLLARLMDVPAEYAHPLVLLQKYSNTDKHRTIRTAGARSIVQRSDEPFSTSDRTMRPITVGDVLASTRRGNLVEISCHTAILVQRPDSDTWVSPASELDQIHRHIADIVLPTLVTGFALPNTLPPHIDLGDTGQTISERIRFGGSTPAHLRMAEVSQAALMESYATAPADLSASSGETPTG</sequence>
<comment type="caution">
    <text evidence="1">The sequence shown here is derived from an EMBL/GenBank/DDBJ whole genome shotgun (WGS) entry which is preliminary data.</text>
</comment>
<name>I0WM00_RHOOP</name>
<evidence type="ECO:0000313" key="2">
    <source>
        <dbReference type="Proteomes" id="UP000006447"/>
    </source>
</evidence>
<accession>I0WM00</accession>
<dbReference type="PATRIC" id="fig|1165867.3.peg.4844"/>
<protein>
    <submittedName>
        <fullName evidence="1">Uncharacterized protein</fullName>
    </submittedName>
</protein>
<dbReference type="EMBL" id="AJJH01000135">
    <property type="protein sequence ID" value="EID77416.1"/>
    <property type="molecule type" value="Genomic_DNA"/>
</dbReference>
<dbReference type="Proteomes" id="UP000006447">
    <property type="component" value="Unassembled WGS sequence"/>
</dbReference>
<reference evidence="1 2" key="1">
    <citation type="journal article" date="2012" name="J. Bacteriol.">
        <title>Draft genome sequence of the nitrophenol-degrading actinomycete Rhodococcus imtechensis RKJ300.</title>
        <authorList>
            <person name="Vikram S."/>
            <person name="Kumar S."/>
            <person name="Subramanian S."/>
            <person name="Raghava G.P."/>
        </authorList>
    </citation>
    <scope>NUCLEOTIDE SEQUENCE [LARGE SCALE GENOMIC DNA]</scope>
    <source>
        <strain evidence="1 2">RKJ300</strain>
    </source>
</reference>
<proteinExistence type="predicted"/>
<gene>
    <name evidence="1" type="ORF">W59_23740</name>
</gene>
<organism evidence="1 2">
    <name type="scientific">Rhodococcus opacus RKJ300 = JCM 13270</name>
    <dbReference type="NCBI Taxonomy" id="1165867"/>
    <lineage>
        <taxon>Bacteria</taxon>
        <taxon>Bacillati</taxon>
        <taxon>Actinomycetota</taxon>
        <taxon>Actinomycetes</taxon>
        <taxon>Mycobacteriales</taxon>
        <taxon>Nocardiaceae</taxon>
        <taxon>Rhodococcus</taxon>
    </lineage>
</organism>
<evidence type="ECO:0000313" key="1">
    <source>
        <dbReference type="EMBL" id="EID77416.1"/>
    </source>
</evidence>